<keyword evidence="4" id="KW-0804">Transcription</keyword>
<dbReference type="Proteomes" id="UP000003195">
    <property type="component" value="Unassembled WGS sequence"/>
</dbReference>
<dbReference type="HOGENOM" id="CLU_090333_0_1_9"/>
<dbReference type="SUPFAM" id="SSF88659">
    <property type="entry name" value="Sigma3 and sigma4 domains of RNA polymerase sigma factors"/>
    <property type="match status" value="1"/>
</dbReference>
<evidence type="ECO:0000313" key="7">
    <source>
        <dbReference type="Proteomes" id="UP000003195"/>
    </source>
</evidence>
<dbReference type="STRING" id="706434.HMPREF9429_00994"/>
<dbReference type="SUPFAM" id="SSF88946">
    <property type="entry name" value="Sigma2 domain of RNA polymerase sigma factors"/>
    <property type="match status" value="1"/>
</dbReference>
<keyword evidence="7" id="KW-1185">Reference proteome</keyword>
<dbReference type="GO" id="GO:0016987">
    <property type="term" value="F:sigma factor activity"/>
    <property type="evidence" value="ECO:0007669"/>
    <property type="project" value="UniProtKB-KW"/>
</dbReference>
<dbReference type="NCBIfam" id="NF006148">
    <property type="entry name" value="PRK08295.1-5"/>
    <property type="match status" value="1"/>
</dbReference>
<dbReference type="RefSeq" id="WP_006942064.1">
    <property type="nucleotide sequence ID" value="NZ_GL538208.1"/>
</dbReference>
<evidence type="ECO:0000256" key="3">
    <source>
        <dbReference type="ARBA" id="ARBA00023125"/>
    </source>
</evidence>
<evidence type="ECO:0000256" key="1">
    <source>
        <dbReference type="ARBA" id="ARBA00023015"/>
    </source>
</evidence>
<dbReference type="InterPro" id="IPR013249">
    <property type="entry name" value="RNA_pol_sigma70_r4_t2"/>
</dbReference>
<dbReference type="OrthoDB" id="9783788at2"/>
<comment type="caution">
    <text evidence="6">The sequence shown here is derived from an EMBL/GenBank/DDBJ whole genome shotgun (WGS) entry which is preliminary data.</text>
</comment>
<dbReference type="NCBIfam" id="NF006147">
    <property type="entry name" value="PRK08295.1-4"/>
    <property type="match status" value="1"/>
</dbReference>
<dbReference type="InterPro" id="IPR014284">
    <property type="entry name" value="RNA_pol_sigma-70_dom"/>
</dbReference>
<dbReference type="InterPro" id="IPR013325">
    <property type="entry name" value="RNA_pol_sigma_r2"/>
</dbReference>
<keyword evidence="3" id="KW-0238">DNA-binding</keyword>
<dbReference type="EMBL" id="AECS01000037">
    <property type="protein sequence ID" value="EFQ03813.1"/>
    <property type="molecule type" value="Genomic_DNA"/>
</dbReference>
<dbReference type="NCBIfam" id="TIGR02937">
    <property type="entry name" value="sigma70-ECF"/>
    <property type="match status" value="1"/>
</dbReference>
<dbReference type="PANTHER" id="PTHR30385">
    <property type="entry name" value="SIGMA FACTOR F FLAGELLAR"/>
    <property type="match status" value="1"/>
</dbReference>
<dbReference type="PROSITE" id="PS00715">
    <property type="entry name" value="SIGMA70_1"/>
    <property type="match status" value="1"/>
</dbReference>
<name>E2ZCP2_9FIRM</name>
<dbReference type="NCBIfam" id="NF006145">
    <property type="entry name" value="PRK08295.1-2"/>
    <property type="match status" value="1"/>
</dbReference>
<dbReference type="InterPro" id="IPR007627">
    <property type="entry name" value="RNA_pol_sigma70_r2"/>
</dbReference>
<keyword evidence="1" id="KW-0805">Transcription regulation</keyword>
<dbReference type="InterPro" id="IPR016371">
    <property type="entry name" value="RNA_pol_sigma-H_factor"/>
</dbReference>
<dbReference type="GO" id="GO:0003677">
    <property type="term" value="F:DNA binding"/>
    <property type="evidence" value="ECO:0007669"/>
    <property type="project" value="UniProtKB-KW"/>
</dbReference>
<accession>E2ZCP2</accession>
<dbReference type="Pfam" id="PF08281">
    <property type="entry name" value="Sigma70_r4_2"/>
    <property type="match status" value="1"/>
</dbReference>
<evidence type="ECO:0000256" key="2">
    <source>
        <dbReference type="ARBA" id="ARBA00023082"/>
    </source>
</evidence>
<reference evidence="6 7" key="1">
    <citation type="submission" date="2010-08" db="EMBL/GenBank/DDBJ databases">
        <authorList>
            <person name="Weinstock G."/>
            <person name="Sodergren E."/>
            <person name="Clifton S."/>
            <person name="Fulton L."/>
            <person name="Fulton B."/>
            <person name="Courtney L."/>
            <person name="Fronick C."/>
            <person name="Harrison M."/>
            <person name="Strong C."/>
            <person name="Farmer C."/>
            <person name="Delahaunty K."/>
            <person name="Markovic C."/>
            <person name="Hall O."/>
            <person name="Minx P."/>
            <person name="Tomlinson C."/>
            <person name="Mitreva M."/>
            <person name="Hou S."/>
            <person name="Chen J."/>
            <person name="Wollam A."/>
            <person name="Pepin K.H."/>
            <person name="Johnson M."/>
            <person name="Bhonagiri V."/>
            <person name="Zhang X."/>
            <person name="Suruliraj S."/>
            <person name="Warren W."/>
            <person name="Chinwalla A."/>
            <person name="Mardis E.R."/>
            <person name="Wilson R.K."/>
        </authorList>
    </citation>
    <scope>NUCLEOTIDE SEQUENCE [LARGE SCALE GENOMIC DNA]</scope>
    <source>
        <strain evidence="6 7">F0359</strain>
    </source>
</reference>
<evidence type="ECO:0000259" key="5">
    <source>
        <dbReference type="PROSITE" id="PS00715"/>
    </source>
</evidence>
<evidence type="ECO:0000313" key="6">
    <source>
        <dbReference type="EMBL" id="EFQ03813.1"/>
    </source>
</evidence>
<dbReference type="GO" id="GO:0006352">
    <property type="term" value="P:DNA-templated transcription initiation"/>
    <property type="evidence" value="ECO:0007669"/>
    <property type="project" value="InterPro"/>
</dbReference>
<dbReference type="InterPro" id="IPR000943">
    <property type="entry name" value="RNA_pol_sigma70"/>
</dbReference>
<dbReference type="PIRSF" id="PIRSF002939">
    <property type="entry name" value="RNA_polymerase_sigma-H_factor"/>
    <property type="match status" value="1"/>
</dbReference>
<dbReference type="eggNOG" id="COG1595">
    <property type="taxonomic scope" value="Bacteria"/>
</dbReference>
<keyword evidence="2" id="KW-0731">Sigma factor</keyword>
<sequence length="216" mass="24675">MEERQDTNFQDMADEKVAALASAGNAAASDYLIQKYRNLVKSRAHAYFLVGADAEDLVQEGMIGLYKAIRDFKPHMHTIFSAFAEICITRQIISAVKTATRYKHAPLNSYVSIDRPVYADESERTLQDVLTGEKDLNPEELVINEEAYKDMELRMNEVLSDLEWQVLLAYLEGKSYNETAESLNRPVKSVDNALQRIKHKLEEYVHARDGRNSIDR</sequence>
<organism evidence="6 7">
    <name type="scientific">Megasphaera micronuciformis F0359</name>
    <dbReference type="NCBI Taxonomy" id="706434"/>
    <lineage>
        <taxon>Bacteria</taxon>
        <taxon>Bacillati</taxon>
        <taxon>Bacillota</taxon>
        <taxon>Negativicutes</taxon>
        <taxon>Veillonellales</taxon>
        <taxon>Veillonellaceae</taxon>
        <taxon>Megasphaera</taxon>
    </lineage>
</organism>
<proteinExistence type="predicted"/>
<evidence type="ECO:0000256" key="4">
    <source>
        <dbReference type="ARBA" id="ARBA00023163"/>
    </source>
</evidence>
<protein>
    <submittedName>
        <fullName evidence="6">RNA polymerase sigma-H factor</fullName>
    </submittedName>
</protein>
<dbReference type="InterPro" id="IPR013324">
    <property type="entry name" value="RNA_pol_sigma_r3/r4-like"/>
</dbReference>
<dbReference type="Gene3D" id="1.10.10.10">
    <property type="entry name" value="Winged helix-like DNA-binding domain superfamily/Winged helix DNA-binding domain"/>
    <property type="match status" value="1"/>
</dbReference>
<dbReference type="PANTHER" id="PTHR30385:SF1">
    <property type="entry name" value="RNA POLYMERASE SIGMA-H FACTOR"/>
    <property type="match status" value="1"/>
</dbReference>
<feature type="domain" description="RNA polymerase sigma-70" evidence="5">
    <location>
        <begin position="56"/>
        <end position="69"/>
    </location>
</feature>
<dbReference type="Gene3D" id="1.20.120.1810">
    <property type="match status" value="1"/>
</dbReference>
<dbReference type="AlphaFoldDB" id="E2ZCP2"/>
<dbReference type="Pfam" id="PF04542">
    <property type="entry name" value="Sigma70_r2"/>
    <property type="match status" value="1"/>
</dbReference>
<gene>
    <name evidence="6" type="primary">sigH</name>
    <name evidence="6" type="ORF">HMPREF9429_00994</name>
</gene>
<dbReference type="InterPro" id="IPR036388">
    <property type="entry name" value="WH-like_DNA-bd_sf"/>
</dbReference>